<feature type="region of interest" description="Disordered" evidence="1">
    <location>
        <begin position="450"/>
        <end position="485"/>
    </location>
</feature>
<keyword evidence="3" id="KW-1185">Reference proteome</keyword>
<sequence length="485" mass="54446">MALLANLQLLLKRKRLHQVSALLPNIGDHCKGEYAKSRHTTRRTLQSLDTWSIHPTIPRATPARLGETSRRNRGASPDAFAQARVTRLGENIRCAYRPATSSAPTKYVIITKGKDKNTTTNKCKGKLVEKRCAYRPATSSAPTKYVIITKGKDKNTTTNKCKVKKTLRKRSHGHPLSVAKPHQLHLHHHLLTCTVYTIIANHKQIGTLLHFHHMATTMYTDAPSGRLVTFPPHGHDHVSQGALLPPLSATTDSARAETMLRITHHNARWRSQIRTEPVTSQAYQTHQQPLRRALQLDPSVLATASTLTPITLANPSHRSRVPRVHPLSRATTQRKSFRATTHRLTLLHFHHMATTMYTDAPSGRLVTFPPHGHHHVSQGALLPHLSATTDRARAETMLRITHHNARWSSQIRTESVTSQDYQTHQQPLRRAIQLDPSVLATTSTLTPITLANPSHHSRVPRVHPLSRATTQRKSFRATTHRMPRA</sequence>
<dbReference type="EMBL" id="CP039353">
    <property type="protein sequence ID" value="QCE07438.1"/>
    <property type="molecule type" value="Genomic_DNA"/>
</dbReference>
<evidence type="ECO:0000313" key="3">
    <source>
        <dbReference type="Proteomes" id="UP000501690"/>
    </source>
</evidence>
<name>A0A4D6N2D0_VIGUN</name>
<evidence type="ECO:0000313" key="2">
    <source>
        <dbReference type="EMBL" id="QCE07438.1"/>
    </source>
</evidence>
<dbReference type="AlphaFoldDB" id="A0A4D6N2D0"/>
<proteinExistence type="predicted"/>
<reference evidence="2 3" key="1">
    <citation type="submission" date="2019-04" db="EMBL/GenBank/DDBJ databases">
        <title>An improved genome assembly and genetic linkage map for asparagus bean, Vigna unguiculata ssp. sesquipedialis.</title>
        <authorList>
            <person name="Xia Q."/>
            <person name="Zhang R."/>
            <person name="Dong Y."/>
        </authorList>
    </citation>
    <scope>NUCLEOTIDE SEQUENCE [LARGE SCALE GENOMIC DNA]</scope>
    <source>
        <tissue evidence="2">Leaf</tissue>
    </source>
</reference>
<organism evidence="2 3">
    <name type="scientific">Vigna unguiculata</name>
    <name type="common">Cowpea</name>
    <dbReference type="NCBI Taxonomy" id="3917"/>
    <lineage>
        <taxon>Eukaryota</taxon>
        <taxon>Viridiplantae</taxon>
        <taxon>Streptophyta</taxon>
        <taxon>Embryophyta</taxon>
        <taxon>Tracheophyta</taxon>
        <taxon>Spermatophyta</taxon>
        <taxon>Magnoliopsida</taxon>
        <taxon>eudicotyledons</taxon>
        <taxon>Gunneridae</taxon>
        <taxon>Pentapetalae</taxon>
        <taxon>rosids</taxon>
        <taxon>fabids</taxon>
        <taxon>Fabales</taxon>
        <taxon>Fabaceae</taxon>
        <taxon>Papilionoideae</taxon>
        <taxon>50 kb inversion clade</taxon>
        <taxon>NPAAA clade</taxon>
        <taxon>indigoferoid/millettioid clade</taxon>
        <taxon>Phaseoleae</taxon>
        <taxon>Vigna</taxon>
    </lineage>
</organism>
<protein>
    <submittedName>
        <fullName evidence="2">Uncharacterized protein</fullName>
    </submittedName>
</protein>
<accession>A0A4D6N2D0</accession>
<feature type="region of interest" description="Disordered" evidence="1">
    <location>
        <begin position="316"/>
        <end position="337"/>
    </location>
</feature>
<feature type="compositionally biased region" description="Basic residues" evidence="1">
    <location>
        <begin position="473"/>
        <end position="485"/>
    </location>
</feature>
<dbReference type="Proteomes" id="UP000501690">
    <property type="component" value="Linkage Group LG9"/>
</dbReference>
<gene>
    <name evidence="2" type="ORF">DEO72_LG9g2458</name>
</gene>
<evidence type="ECO:0000256" key="1">
    <source>
        <dbReference type="SAM" id="MobiDB-lite"/>
    </source>
</evidence>
<feature type="region of interest" description="Disordered" evidence="1">
    <location>
        <begin position="58"/>
        <end position="78"/>
    </location>
</feature>